<comment type="similarity">
    <text evidence="1">Belongs to the peptidase S1 family.</text>
</comment>
<dbReference type="GO" id="GO:0004252">
    <property type="term" value="F:serine-type endopeptidase activity"/>
    <property type="evidence" value="ECO:0007669"/>
    <property type="project" value="InterPro"/>
</dbReference>
<evidence type="ECO:0000256" key="2">
    <source>
        <dbReference type="ARBA" id="ARBA00022729"/>
    </source>
</evidence>
<dbReference type="PANTHER" id="PTHR15462">
    <property type="entry name" value="SERINE PROTEASE"/>
    <property type="match status" value="1"/>
</dbReference>
<sequence length="443" mass="45688">MATVATAASGPCPAPGKQPAAAVVASVAAAGLASHPVGAFFATAGAPGAVSAAAGRADLRVASASDMQRFAAEGFLLAGPARLGEFEVTKPASSPSGGVRAAQEVTSGRSPVHTVRILPQEGLVYVSASALPFDAATAAQSASTPSSRPDRQAALAEAAAARDAQPEGVAAAAVAARGGPAANPKRKNLAAPGWVEIKDLSRHPYTAVGWLNLGYEGGAGYCSGSLIAKHAVVTAAHCVYDRGSGSSLSTAVFYPHNFYTSKLKLQQPFGSAKAYAFDFLSGWSTEDDMDKAWISDMAVILLVKDAGTASGTLGYAYNAAGYSGQIYLAGYPGETPSVIGEYFKLKGKCFIQDTNGADAAIDMREPNQRTCLTDCSIAERGQSGQPAFVQNGTSWVVRGVLSHGPPTGQCYGYDTYTEVDAMHYKFLDQYRLWTPPANATATP</sequence>
<accession>A0A0D2JRW0</accession>
<dbReference type="Pfam" id="PF00089">
    <property type="entry name" value="Trypsin"/>
    <property type="match status" value="1"/>
</dbReference>
<dbReference type="PROSITE" id="PS50240">
    <property type="entry name" value="TRYPSIN_DOM"/>
    <property type="match status" value="1"/>
</dbReference>
<dbReference type="PANTHER" id="PTHR15462:SF8">
    <property type="entry name" value="SERINE PROTEASE"/>
    <property type="match status" value="1"/>
</dbReference>
<protein>
    <recommendedName>
        <fullName evidence="3">Peptidase S1 domain-containing protein</fullName>
    </recommendedName>
</protein>
<dbReference type="InterPro" id="IPR001254">
    <property type="entry name" value="Trypsin_dom"/>
</dbReference>
<evidence type="ECO:0000313" key="5">
    <source>
        <dbReference type="Proteomes" id="UP000054498"/>
    </source>
</evidence>
<dbReference type="SUPFAM" id="SSF50494">
    <property type="entry name" value="Trypsin-like serine proteases"/>
    <property type="match status" value="1"/>
</dbReference>
<dbReference type="InterPro" id="IPR009003">
    <property type="entry name" value="Peptidase_S1_PA"/>
</dbReference>
<keyword evidence="2" id="KW-0732">Signal</keyword>
<evidence type="ECO:0000256" key="1">
    <source>
        <dbReference type="ARBA" id="ARBA00007664"/>
    </source>
</evidence>
<dbReference type="KEGG" id="mng:MNEG_6243"/>
<evidence type="ECO:0000259" key="3">
    <source>
        <dbReference type="PROSITE" id="PS50240"/>
    </source>
</evidence>
<organism evidence="4 5">
    <name type="scientific">Monoraphidium neglectum</name>
    <dbReference type="NCBI Taxonomy" id="145388"/>
    <lineage>
        <taxon>Eukaryota</taxon>
        <taxon>Viridiplantae</taxon>
        <taxon>Chlorophyta</taxon>
        <taxon>core chlorophytes</taxon>
        <taxon>Chlorophyceae</taxon>
        <taxon>CS clade</taxon>
        <taxon>Sphaeropleales</taxon>
        <taxon>Selenastraceae</taxon>
        <taxon>Monoraphidium</taxon>
    </lineage>
</organism>
<dbReference type="InterPro" id="IPR043504">
    <property type="entry name" value="Peptidase_S1_PA_chymotrypsin"/>
</dbReference>
<dbReference type="Proteomes" id="UP000054498">
    <property type="component" value="Unassembled WGS sequence"/>
</dbReference>
<dbReference type="AlphaFoldDB" id="A0A0D2JRW0"/>
<name>A0A0D2JRW0_9CHLO</name>
<dbReference type="RefSeq" id="XP_013900737.1">
    <property type="nucleotide sequence ID" value="XM_014045283.1"/>
</dbReference>
<dbReference type="Gene3D" id="2.40.10.10">
    <property type="entry name" value="Trypsin-like serine proteases"/>
    <property type="match status" value="2"/>
</dbReference>
<dbReference type="GO" id="GO:0006508">
    <property type="term" value="P:proteolysis"/>
    <property type="evidence" value="ECO:0007669"/>
    <property type="project" value="InterPro"/>
</dbReference>
<dbReference type="EMBL" id="KK101217">
    <property type="protein sequence ID" value="KIZ01718.1"/>
    <property type="molecule type" value="Genomic_DNA"/>
</dbReference>
<dbReference type="OrthoDB" id="6380398at2759"/>
<dbReference type="GeneID" id="25739119"/>
<proteinExistence type="inferred from homology"/>
<feature type="domain" description="Peptidase S1" evidence="3">
    <location>
        <begin position="176"/>
        <end position="439"/>
    </location>
</feature>
<dbReference type="PROSITE" id="PS00134">
    <property type="entry name" value="TRYPSIN_HIS"/>
    <property type="match status" value="1"/>
</dbReference>
<evidence type="ECO:0000313" key="4">
    <source>
        <dbReference type="EMBL" id="KIZ01718.1"/>
    </source>
</evidence>
<dbReference type="InterPro" id="IPR050966">
    <property type="entry name" value="Glutamyl_endopeptidase"/>
</dbReference>
<reference evidence="4 5" key="1">
    <citation type="journal article" date="2013" name="BMC Genomics">
        <title>Reconstruction of the lipid metabolism for the microalga Monoraphidium neglectum from its genome sequence reveals characteristics suitable for biofuel production.</title>
        <authorList>
            <person name="Bogen C."/>
            <person name="Al-Dilaimi A."/>
            <person name="Albersmeier A."/>
            <person name="Wichmann J."/>
            <person name="Grundmann M."/>
            <person name="Rupp O."/>
            <person name="Lauersen K.J."/>
            <person name="Blifernez-Klassen O."/>
            <person name="Kalinowski J."/>
            <person name="Goesmann A."/>
            <person name="Mussgnug J.H."/>
            <person name="Kruse O."/>
        </authorList>
    </citation>
    <scope>NUCLEOTIDE SEQUENCE [LARGE SCALE GENOMIC DNA]</scope>
    <source>
        <strain evidence="4 5">SAG 48.87</strain>
    </source>
</reference>
<keyword evidence="5" id="KW-1185">Reference proteome</keyword>
<gene>
    <name evidence="4" type="ORF">MNEG_6243</name>
</gene>
<dbReference type="InterPro" id="IPR018114">
    <property type="entry name" value="TRYPSIN_HIS"/>
</dbReference>